<dbReference type="GeneID" id="20197602"/>
<evidence type="ECO:0000256" key="4">
    <source>
        <dbReference type="ARBA" id="ARBA00022174"/>
    </source>
</evidence>
<keyword evidence="10" id="KW-1185">Reference proteome</keyword>
<evidence type="ECO:0000256" key="6">
    <source>
        <dbReference type="ARBA" id="ARBA00023212"/>
    </source>
</evidence>
<dbReference type="PANTHER" id="PTHR31078:SF1">
    <property type="entry name" value="CILIA- AND FLAGELLA-ASSOCIATED PROTEIN 300"/>
    <property type="match status" value="1"/>
</dbReference>
<gene>
    <name evidence="9" type="primary">20197602</name>
    <name evidence="8" type="ORF">HELRODRAFT_156718</name>
</gene>
<dbReference type="EMBL" id="KB096222">
    <property type="protein sequence ID" value="ESO07101.1"/>
    <property type="molecule type" value="Genomic_DNA"/>
</dbReference>
<accession>T1EM02</accession>
<keyword evidence="5" id="KW-0963">Cytoplasm</keyword>
<dbReference type="Proteomes" id="UP000015101">
    <property type="component" value="Unassembled WGS sequence"/>
</dbReference>
<comment type="similarity">
    <text evidence="3">Belongs to the CFAP300 family.</text>
</comment>
<dbReference type="Pfam" id="PF14926">
    <property type="entry name" value="CFAP300"/>
    <property type="match status" value="1"/>
</dbReference>
<evidence type="ECO:0000256" key="5">
    <source>
        <dbReference type="ARBA" id="ARBA00022490"/>
    </source>
</evidence>
<comment type="subcellular location">
    <subcellularLocation>
        <location evidence="2">Cytoplasm</location>
        <location evidence="2">Cytoskeleton</location>
        <location evidence="2">Cilium axoneme</location>
    </subcellularLocation>
</comment>
<sequence length="265" mass="31151">MNCSDKLTFNFHFLPNKTFESLENKDAKTTLLKWSMKDRIRIQAFSFDQVYQCYSKQQFLEDFFKDPEVFCNLQTLSSNGKWVLLGQQIGSVSIEDVSTTKTSMTFFDRLQNDEVVRKSGNIIRCFEEYYDDMIIDDELRKMLLVEDSDNYDLYSKEDRKEFLFHIFKHFCLGGSLCQFEDEMQPYLNMTRSLYKDLISVQKDPKTGQIVVASFVYKIVAKDKHGSTIFPSRENNMQDFAYVCIDPLKKHVYVLTHVFGVTLPEI</sequence>
<protein>
    <recommendedName>
        <fullName evidence="4">Cilia- and flagella-associated protein 300</fullName>
    </recommendedName>
</protein>
<dbReference type="OrthoDB" id="10259249at2759"/>
<keyword evidence="7" id="KW-0966">Cell projection</keyword>
<dbReference type="KEGG" id="hro:HELRODRAFT_156718"/>
<evidence type="ECO:0000256" key="2">
    <source>
        <dbReference type="ARBA" id="ARBA00004430"/>
    </source>
</evidence>
<evidence type="ECO:0000256" key="1">
    <source>
        <dbReference type="ARBA" id="ARBA00002404"/>
    </source>
</evidence>
<dbReference type="STRING" id="6412.T1EM02"/>
<evidence type="ECO:0000256" key="3">
    <source>
        <dbReference type="ARBA" id="ARBA00009205"/>
    </source>
</evidence>
<name>T1EM02_HELRO</name>
<dbReference type="PANTHER" id="PTHR31078">
    <property type="entry name" value="CILIA- AND FLAGELLA-ASSOCIATED PROTEIN 300"/>
    <property type="match status" value="1"/>
</dbReference>
<dbReference type="EnsemblMetazoa" id="HelroT156718">
    <property type="protein sequence ID" value="HelroP156718"/>
    <property type="gene ID" value="HelroG156718"/>
</dbReference>
<evidence type="ECO:0000313" key="9">
    <source>
        <dbReference type="EnsemblMetazoa" id="HelroP156718"/>
    </source>
</evidence>
<comment type="function">
    <text evidence="1">Cilium- and flagellum-specific protein that plays a role in axonemal structure organization and motility. May play a role in outer and inner dynein arm assembly.</text>
</comment>
<evidence type="ECO:0000256" key="7">
    <source>
        <dbReference type="ARBA" id="ARBA00023273"/>
    </source>
</evidence>
<keyword evidence="6" id="KW-0206">Cytoskeleton</keyword>
<dbReference type="HOGENOM" id="CLU_068703_0_0_1"/>
<dbReference type="CTD" id="20197602"/>
<dbReference type="GO" id="GO:0005930">
    <property type="term" value="C:axoneme"/>
    <property type="evidence" value="ECO:0007669"/>
    <property type="project" value="UniProtKB-SubCell"/>
</dbReference>
<reference evidence="9" key="3">
    <citation type="submission" date="2015-06" db="UniProtKB">
        <authorList>
            <consortium name="EnsemblMetazoa"/>
        </authorList>
    </citation>
    <scope>IDENTIFICATION</scope>
</reference>
<dbReference type="OMA" id="FYHCYGV"/>
<dbReference type="RefSeq" id="XP_009014479.1">
    <property type="nucleotide sequence ID" value="XM_009016231.1"/>
</dbReference>
<dbReference type="InterPro" id="IPR029416">
    <property type="entry name" value="CFAP300"/>
</dbReference>
<dbReference type="eggNOG" id="ENOG502QUFH">
    <property type="taxonomic scope" value="Eukaryota"/>
</dbReference>
<reference evidence="10" key="1">
    <citation type="submission" date="2012-12" db="EMBL/GenBank/DDBJ databases">
        <authorList>
            <person name="Hellsten U."/>
            <person name="Grimwood J."/>
            <person name="Chapman J.A."/>
            <person name="Shapiro H."/>
            <person name="Aerts A."/>
            <person name="Otillar R.P."/>
            <person name="Terry A.Y."/>
            <person name="Boore J.L."/>
            <person name="Simakov O."/>
            <person name="Marletaz F."/>
            <person name="Cho S.-J."/>
            <person name="Edsinger-Gonzales E."/>
            <person name="Havlak P."/>
            <person name="Kuo D.-H."/>
            <person name="Larsson T."/>
            <person name="Lv J."/>
            <person name="Arendt D."/>
            <person name="Savage R."/>
            <person name="Osoegawa K."/>
            <person name="de Jong P."/>
            <person name="Lindberg D.R."/>
            <person name="Seaver E.C."/>
            <person name="Weisblat D.A."/>
            <person name="Putnam N.H."/>
            <person name="Grigoriev I.V."/>
            <person name="Rokhsar D.S."/>
        </authorList>
    </citation>
    <scope>NUCLEOTIDE SEQUENCE</scope>
</reference>
<dbReference type="InParanoid" id="T1EM02"/>
<dbReference type="AlphaFoldDB" id="T1EM02"/>
<proteinExistence type="inferred from homology"/>
<evidence type="ECO:0000313" key="10">
    <source>
        <dbReference type="Proteomes" id="UP000015101"/>
    </source>
</evidence>
<reference evidence="8 10" key="2">
    <citation type="journal article" date="2013" name="Nature">
        <title>Insights into bilaterian evolution from three spiralian genomes.</title>
        <authorList>
            <person name="Simakov O."/>
            <person name="Marletaz F."/>
            <person name="Cho S.J."/>
            <person name="Edsinger-Gonzales E."/>
            <person name="Havlak P."/>
            <person name="Hellsten U."/>
            <person name="Kuo D.H."/>
            <person name="Larsson T."/>
            <person name="Lv J."/>
            <person name="Arendt D."/>
            <person name="Savage R."/>
            <person name="Osoegawa K."/>
            <person name="de Jong P."/>
            <person name="Grimwood J."/>
            <person name="Chapman J.A."/>
            <person name="Shapiro H."/>
            <person name="Aerts A."/>
            <person name="Otillar R.P."/>
            <person name="Terry A.Y."/>
            <person name="Boore J.L."/>
            <person name="Grigoriev I.V."/>
            <person name="Lindberg D.R."/>
            <person name="Seaver E.C."/>
            <person name="Weisblat D.A."/>
            <person name="Putnam N.H."/>
            <person name="Rokhsar D.S."/>
        </authorList>
    </citation>
    <scope>NUCLEOTIDE SEQUENCE</scope>
</reference>
<organism evidence="9 10">
    <name type="scientific">Helobdella robusta</name>
    <name type="common">Californian leech</name>
    <dbReference type="NCBI Taxonomy" id="6412"/>
    <lineage>
        <taxon>Eukaryota</taxon>
        <taxon>Metazoa</taxon>
        <taxon>Spiralia</taxon>
        <taxon>Lophotrochozoa</taxon>
        <taxon>Annelida</taxon>
        <taxon>Clitellata</taxon>
        <taxon>Hirudinea</taxon>
        <taxon>Rhynchobdellida</taxon>
        <taxon>Glossiphoniidae</taxon>
        <taxon>Helobdella</taxon>
    </lineage>
</organism>
<dbReference type="EMBL" id="AMQM01003543">
    <property type="status" value="NOT_ANNOTATED_CDS"/>
    <property type="molecule type" value="Genomic_DNA"/>
</dbReference>
<evidence type="ECO:0000313" key="8">
    <source>
        <dbReference type="EMBL" id="ESO07101.1"/>
    </source>
</evidence>